<evidence type="ECO:0000313" key="2">
    <source>
        <dbReference type="Proteomes" id="UP000515160"/>
    </source>
</evidence>
<proteinExistence type="predicted"/>
<dbReference type="Proteomes" id="UP000515160">
    <property type="component" value="Chromosome X"/>
</dbReference>
<feature type="compositionally biased region" description="Low complexity" evidence="1">
    <location>
        <begin position="55"/>
        <end position="65"/>
    </location>
</feature>
<protein>
    <submittedName>
        <fullName evidence="3">Uncharacterized protein LOC127565016 isoform X1</fullName>
    </submittedName>
</protein>
<evidence type="ECO:0000313" key="3">
    <source>
        <dbReference type="RefSeq" id="XP_051857828.1"/>
    </source>
</evidence>
<dbReference type="RefSeq" id="XP_051857828.1">
    <property type="nucleotide sequence ID" value="XM_052001868.1"/>
</dbReference>
<gene>
    <name evidence="3" type="primary">LOC127565016</name>
</gene>
<feature type="compositionally biased region" description="Acidic residues" evidence="1">
    <location>
        <begin position="33"/>
        <end position="42"/>
    </location>
</feature>
<accession>A0A9C6T171</accession>
<name>A0A9C6T171_DROAB</name>
<sequence length="140" mass="14734">MLWRALAAENCCCFVCLSDGDRDGDGDGHRDGVEEEGGDEGQTDVQQAHFHFDCPSKSPTSSTSTGFHATHQYFQPVPSPFSGFHLICLRCLCNTSVRRTEADADAESEAGNGAGAGAGASTKAGDVDVAELAIQFCNSK</sequence>
<keyword evidence="2" id="KW-1185">Reference proteome</keyword>
<feature type="region of interest" description="Disordered" evidence="1">
    <location>
        <begin position="24"/>
        <end position="67"/>
    </location>
</feature>
<dbReference type="GeneID" id="127565016"/>
<evidence type="ECO:0000256" key="1">
    <source>
        <dbReference type="SAM" id="MobiDB-lite"/>
    </source>
</evidence>
<organism evidence="2 3">
    <name type="scientific">Drosophila albomicans</name>
    <name type="common">Fruit fly</name>
    <dbReference type="NCBI Taxonomy" id="7291"/>
    <lineage>
        <taxon>Eukaryota</taxon>
        <taxon>Metazoa</taxon>
        <taxon>Ecdysozoa</taxon>
        <taxon>Arthropoda</taxon>
        <taxon>Hexapoda</taxon>
        <taxon>Insecta</taxon>
        <taxon>Pterygota</taxon>
        <taxon>Neoptera</taxon>
        <taxon>Endopterygota</taxon>
        <taxon>Diptera</taxon>
        <taxon>Brachycera</taxon>
        <taxon>Muscomorpha</taxon>
        <taxon>Ephydroidea</taxon>
        <taxon>Drosophilidae</taxon>
        <taxon>Drosophila</taxon>
    </lineage>
</organism>
<dbReference type="AlphaFoldDB" id="A0A9C6T171"/>
<reference evidence="3" key="1">
    <citation type="submission" date="2025-08" db="UniProtKB">
        <authorList>
            <consortium name="RefSeq"/>
        </authorList>
    </citation>
    <scope>IDENTIFICATION</scope>
    <source>
        <strain evidence="3">15112-1751.03</strain>
        <tissue evidence="3">Whole Adult</tissue>
    </source>
</reference>